<dbReference type="SUPFAM" id="SSF50249">
    <property type="entry name" value="Nucleic acid-binding proteins"/>
    <property type="match status" value="1"/>
</dbReference>
<evidence type="ECO:0000313" key="3">
    <source>
        <dbReference type="EMBL" id="MDV2912119.1"/>
    </source>
</evidence>
<dbReference type="Pfam" id="PF00575">
    <property type="entry name" value="S1"/>
    <property type="match status" value="1"/>
</dbReference>
<dbReference type="GO" id="GO:0003735">
    <property type="term" value="F:structural constituent of ribosome"/>
    <property type="evidence" value="ECO:0007669"/>
    <property type="project" value="TreeGrafter"/>
</dbReference>
<evidence type="ECO:0000313" key="4">
    <source>
        <dbReference type="Proteomes" id="UP001280415"/>
    </source>
</evidence>
<dbReference type="Proteomes" id="UP001280897">
    <property type="component" value="Unassembled WGS sequence"/>
</dbReference>
<gene>
    <name evidence="2" type="ORF">R0G89_06495</name>
    <name evidence="3" type="ORF">R0H03_09780</name>
</gene>
<dbReference type="GeneID" id="57366169"/>
<dbReference type="RefSeq" id="WP_002832018.1">
    <property type="nucleotide sequence ID" value="NZ_CAKMBA010000004.1"/>
</dbReference>
<reference evidence="3" key="1">
    <citation type="journal article" date="2023" name="PeerJ">
        <title>Selection and evaluation of lactic acid bacteria from chicken feces in Thailand as potential probiotics.</title>
        <authorList>
            <person name="Khurajog B."/>
            <person name="Disastra Y."/>
            <person name="Lawwyne L.D."/>
            <person name="Sirichokchatchawan W."/>
            <person name="Niyomtham W."/>
            <person name="Yindee J."/>
            <person name="Hampson D.J."/>
            <person name="Prapasarakul N."/>
        </authorList>
    </citation>
    <scope>NUCLEOTIDE SEQUENCE</scope>
    <source>
        <strain evidence="3">BF14</strain>
        <strain evidence="2">BF9</strain>
    </source>
</reference>
<dbReference type="PROSITE" id="PS50126">
    <property type="entry name" value="S1"/>
    <property type="match status" value="1"/>
</dbReference>
<organism evidence="3 4">
    <name type="scientific">Pediococcus acidilactici</name>
    <dbReference type="NCBI Taxonomy" id="1254"/>
    <lineage>
        <taxon>Bacteria</taxon>
        <taxon>Bacillati</taxon>
        <taxon>Bacillota</taxon>
        <taxon>Bacilli</taxon>
        <taxon>Lactobacillales</taxon>
        <taxon>Lactobacillaceae</taxon>
        <taxon>Pediococcus</taxon>
        <taxon>Pediococcus acidilactici group</taxon>
    </lineage>
</organism>
<name>A0AAN5Y6S9_PEDAC</name>
<dbReference type="InterPro" id="IPR003029">
    <property type="entry name" value="S1_domain"/>
</dbReference>
<dbReference type="GO" id="GO:0006412">
    <property type="term" value="P:translation"/>
    <property type="evidence" value="ECO:0007669"/>
    <property type="project" value="TreeGrafter"/>
</dbReference>
<dbReference type="GO" id="GO:0003729">
    <property type="term" value="F:mRNA binding"/>
    <property type="evidence" value="ECO:0007669"/>
    <property type="project" value="TreeGrafter"/>
</dbReference>
<dbReference type="KEGG" id="paci:A4V11_03060"/>
<dbReference type="Proteomes" id="UP001280415">
    <property type="component" value="Unassembled WGS sequence"/>
</dbReference>
<dbReference type="Gene3D" id="2.40.50.140">
    <property type="entry name" value="Nucleic acid-binding proteins"/>
    <property type="match status" value="1"/>
</dbReference>
<evidence type="ECO:0000313" key="2">
    <source>
        <dbReference type="EMBL" id="MDV2621381.1"/>
    </source>
</evidence>
<reference evidence="3" key="2">
    <citation type="submission" date="2023-10" db="EMBL/GenBank/DDBJ databases">
        <authorList>
            <person name="Khurajog B."/>
        </authorList>
    </citation>
    <scope>NUCLEOTIDE SEQUENCE</scope>
    <source>
        <strain evidence="3">BF14</strain>
        <strain evidence="2">BF9</strain>
    </source>
</reference>
<dbReference type="EMBL" id="JAWJAX010000015">
    <property type="protein sequence ID" value="MDV2912119.1"/>
    <property type="molecule type" value="Genomic_DNA"/>
</dbReference>
<feature type="domain" description="S1 motif" evidence="1">
    <location>
        <begin position="5"/>
        <end position="73"/>
    </location>
</feature>
<dbReference type="InterPro" id="IPR012340">
    <property type="entry name" value="NA-bd_OB-fold"/>
</dbReference>
<sequence length="124" mass="14516">MYKLGEILEVKIVGIRDYGLFIQDKKGRKGLIHVSECDNQYIRNMHHAFDIGEKVQAVVMEDDGNRRFALSIRALKETKGNLSKYPRPINFYVNHKHFWTKSHYDAGFKPLAEHLEGWKAEKLK</sequence>
<dbReference type="SMART" id="SM00316">
    <property type="entry name" value="S1"/>
    <property type="match status" value="1"/>
</dbReference>
<proteinExistence type="predicted"/>
<dbReference type="AlphaFoldDB" id="A0AAN5Y6S9"/>
<accession>A0AAN5Y6S9</accession>
<dbReference type="PANTHER" id="PTHR10724:SF10">
    <property type="entry name" value="S1 RNA-BINDING DOMAIN-CONTAINING PROTEIN 1"/>
    <property type="match status" value="1"/>
</dbReference>
<evidence type="ECO:0000259" key="1">
    <source>
        <dbReference type="PROSITE" id="PS50126"/>
    </source>
</evidence>
<dbReference type="InterPro" id="IPR050437">
    <property type="entry name" value="Ribos_protein_bS1-like"/>
</dbReference>
<dbReference type="EMBL" id="JAWJAV010000004">
    <property type="protein sequence ID" value="MDV2621381.1"/>
    <property type="molecule type" value="Genomic_DNA"/>
</dbReference>
<protein>
    <submittedName>
        <fullName evidence="3">S1 RNA-binding domain-containing protein</fullName>
    </submittedName>
</protein>
<comment type="caution">
    <text evidence="3">The sequence shown here is derived from an EMBL/GenBank/DDBJ whole genome shotgun (WGS) entry which is preliminary data.</text>
</comment>
<dbReference type="PANTHER" id="PTHR10724">
    <property type="entry name" value="30S RIBOSOMAL PROTEIN S1"/>
    <property type="match status" value="1"/>
</dbReference>